<evidence type="ECO:0000313" key="2">
    <source>
        <dbReference type="Proteomes" id="UP000178449"/>
    </source>
</evidence>
<dbReference type="Proteomes" id="UP000178449">
    <property type="component" value="Unassembled WGS sequence"/>
</dbReference>
<dbReference type="EMBL" id="MFNE01000010">
    <property type="protein sequence ID" value="OGG96592.1"/>
    <property type="molecule type" value="Genomic_DNA"/>
</dbReference>
<dbReference type="STRING" id="1817772.A2527_03270"/>
<accession>A0A1F6GEQ7</accession>
<dbReference type="AlphaFoldDB" id="A0A1F6GEQ7"/>
<sequence length="304" mass="33243">MFKKDLHLKDWIGRLDPQALFVLAILLGLFLWSASIAQAQIGVDLLLQKSQFKIDERSEQKDASVWGAYLFVPLGNYAFAELAHEQTDITYKTLDPLSQGDNGGALNLMLGPAVIFVGGHQVSTTDKTLEGAKTQGAGIKIYDLLYLSVGVEGYQSTYPNLPLTDATGDIGLEVNQNSPDVALSLFGGYVSLEGRRDRIVLSDSLGFGKTEFISNEGGLGFYLSPFMLHFSKWTGERIFRASNKALEVNSFTYLYQGGNHASIRLGLGDYVTLSLSQANQKLIEAPDAEQIDSKVTTASIVLRF</sequence>
<comment type="caution">
    <text evidence="1">The sequence shown here is derived from an EMBL/GenBank/DDBJ whole genome shotgun (WGS) entry which is preliminary data.</text>
</comment>
<name>A0A1F6GEQ7_9PROT</name>
<organism evidence="1 2">
    <name type="scientific">Candidatus Lambdaproteobacteria bacterium RIFOXYD2_FULL_50_16</name>
    <dbReference type="NCBI Taxonomy" id="1817772"/>
    <lineage>
        <taxon>Bacteria</taxon>
        <taxon>Pseudomonadati</taxon>
        <taxon>Pseudomonadota</taxon>
        <taxon>Candidatus Lambdaproteobacteria</taxon>
    </lineage>
</organism>
<gene>
    <name evidence="1" type="ORF">A2527_03270</name>
</gene>
<proteinExistence type="predicted"/>
<reference evidence="1 2" key="1">
    <citation type="journal article" date="2016" name="Nat. Commun.">
        <title>Thousands of microbial genomes shed light on interconnected biogeochemical processes in an aquifer system.</title>
        <authorList>
            <person name="Anantharaman K."/>
            <person name="Brown C.T."/>
            <person name="Hug L.A."/>
            <person name="Sharon I."/>
            <person name="Castelle C.J."/>
            <person name="Probst A.J."/>
            <person name="Thomas B.C."/>
            <person name="Singh A."/>
            <person name="Wilkins M.J."/>
            <person name="Karaoz U."/>
            <person name="Brodie E.L."/>
            <person name="Williams K.H."/>
            <person name="Hubbard S.S."/>
            <person name="Banfield J.F."/>
        </authorList>
    </citation>
    <scope>NUCLEOTIDE SEQUENCE [LARGE SCALE GENOMIC DNA]</scope>
</reference>
<protein>
    <submittedName>
        <fullName evidence="1">Uncharacterized protein</fullName>
    </submittedName>
</protein>
<evidence type="ECO:0000313" key="1">
    <source>
        <dbReference type="EMBL" id="OGG96592.1"/>
    </source>
</evidence>